<dbReference type="RefSeq" id="WP_173780220.1">
    <property type="nucleotide sequence ID" value="NZ_JABSNO010000025.1"/>
</dbReference>
<dbReference type="Gene3D" id="2.130.10.10">
    <property type="entry name" value="YVTN repeat-like/Quinoprotein amine dehydrogenase"/>
    <property type="match status" value="1"/>
</dbReference>
<organism evidence="4 5">
    <name type="scientific">Frigoriflavimonas asaccharolytica</name>
    <dbReference type="NCBI Taxonomy" id="2735899"/>
    <lineage>
        <taxon>Bacteria</taxon>
        <taxon>Pseudomonadati</taxon>
        <taxon>Bacteroidota</taxon>
        <taxon>Flavobacteriia</taxon>
        <taxon>Flavobacteriales</taxon>
        <taxon>Weeksellaceae</taxon>
        <taxon>Frigoriflavimonas</taxon>
    </lineage>
</organism>
<dbReference type="Proteomes" id="UP000610746">
    <property type="component" value="Unassembled WGS sequence"/>
</dbReference>
<feature type="domain" description="Secretion system C-terminal sorting" evidence="3">
    <location>
        <begin position="307"/>
        <end position="387"/>
    </location>
</feature>
<sequence>MKKFLFPAILAFLGIQTNAQEIFAITGKQVPQIVFNDLRALDLTKGTSGEIFFTEQSTPKVFSQNLQSNFTESKASIHNSQTASMASLALDVKTNSLVFVPMFSSNIYVMNNRTKEITLVENQAIKSVACNIGSHITRMAATNDGNIYAMSNSGSQLVKVSSENGRYSVQDLGSIKDISANPEISLSVMMTGFGGDMVADAANNLYVISATNNIFKINLGSLSSEFVGKISGLPANYTTNGAAINAAGNIIVGNAKGEGLYEVNFKSLEAKAVSGDFKMPIYDLASAYFLNDAPVSATNNTISGIEIYPTKVNQQFFNIKIDNENVKGNLKVELADYMGNKLMKQNINVIRNNSEFKINLSNYNAGVYIVNISDTRGNTIFNTKIIIEK</sequence>
<dbReference type="EMBL" id="JABSNO010000025">
    <property type="protein sequence ID" value="NRS93670.1"/>
    <property type="molecule type" value="Genomic_DNA"/>
</dbReference>
<evidence type="ECO:0000256" key="2">
    <source>
        <dbReference type="SAM" id="SignalP"/>
    </source>
</evidence>
<keyword evidence="5" id="KW-1185">Reference proteome</keyword>
<dbReference type="InterPro" id="IPR015943">
    <property type="entry name" value="WD40/YVTN_repeat-like_dom_sf"/>
</dbReference>
<accession>A0A8J8GCY9</accession>
<dbReference type="InterPro" id="IPR026444">
    <property type="entry name" value="Secre_tail"/>
</dbReference>
<evidence type="ECO:0000256" key="1">
    <source>
        <dbReference type="ARBA" id="ARBA00022729"/>
    </source>
</evidence>
<feature type="chain" id="PRO_5035181886" description="Secretion system C-terminal sorting domain-containing protein" evidence="2">
    <location>
        <begin position="20"/>
        <end position="389"/>
    </location>
</feature>
<dbReference type="AlphaFoldDB" id="A0A8J8GCY9"/>
<evidence type="ECO:0000313" key="4">
    <source>
        <dbReference type="EMBL" id="NRS93670.1"/>
    </source>
</evidence>
<comment type="caution">
    <text evidence="4">The sequence shown here is derived from an EMBL/GenBank/DDBJ whole genome shotgun (WGS) entry which is preliminary data.</text>
</comment>
<evidence type="ECO:0000259" key="3">
    <source>
        <dbReference type="Pfam" id="PF18962"/>
    </source>
</evidence>
<evidence type="ECO:0000313" key="5">
    <source>
        <dbReference type="Proteomes" id="UP000610746"/>
    </source>
</evidence>
<gene>
    <name evidence="4" type="ORF">HNQ03_002761</name>
</gene>
<name>A0A8J8GCY9_9FLAO</name>
<reference evidence="4" key="1">
    <citation type="submission" date="2020-05" db="EMBL/GenBank/DDBJ databases">
        <title>Genomic Encyclopedia of Type Strains, Phase IV (KMG-V): Genome sequencing to study the core and pangenomes of soil and plant-associated prokaryotes.</title>
        <authorList>
            <person name="Whitman W."/>
        </authorList>
    </citation>
    <scope>NUCLEOTIDE SEQUENCE</scope>
    <source>
        <strain evidence="4">16F</strain>
    </source>
</reference>
<dbReference type="SUPFAM" id="SSF63825">
    <property type="entry name" value="YWTD domain"/>
    <property type="match status" value="1"/>
</dbReference>
<keyword evidence="1 2" id="KW-0732">Signal</keyword>
<feature type="signal peptide" evidence="2">
    <location>
        <begin position="1"/>
        <end position="19"/>
    </location>
</feature>
<proteinExistence type="predicted"/>
<protein>
    <recommendedName>
        <fullName evidence="3">Secretion system C-terminal sorting domain-containing protein</fullName>
    </recommendedName>
</protein>
<dbReference type="Pfam" id="PF18962">
    <property type="entry name" value="Por_Secre_tail"/>
    <property type="match status" value="1"/>
</dbReference>